<proteinExistence type="predicted"/>
<dbReference type="AlphaFoldDB" id="A0A9W8GJ85"/>
<dbReference type="Proteomes" id="UP001151516">
    <property type="component" value="Unassembled WGS sequence"/>
</dbReference>
<comment type="caution">
    <text evidence="1">The sequence shown here is derived from an EMBL/GenBank/DDBJ whole genome shotgun (WGS) entry which is preliminary data.</text>
</comment>
<dbReference type="OrthoDB" id="428577at2759"/>
<reference evidence="1" key="1">
    <citation type="submission" date="2022-07" db="EMBL/GenBank/DDBJ databases">
        <title>Phylogenomic reconstructions and comparative analyses of Kickxellomycotina fungi.</title>
        <authorList>
            <person name="Reynolds N.K."/>
            <person name="Stajich J.E."/>
            <person name="Barry K."/>
            <person name="Grigoriev I.V."/>
            <person name="Crous P."/>
            <person name="Smith M.E."/>
        </authorList>
    </citation>
    <scope>NUCLEOTIDE SEQUENCE</scope>
    <source>
        <strain evidence="1">CBS 109367</strain>
    </source>
</reference>
<dbReference type="EMBL" id="JANBTX010000178">
    <property type="protein sequence ID" value="KAJ2684948.1"/>
    <property type="molecule type" value="Genomic_DNA"/>
</dbReference>
<name>A0A9W8GJ85_9FUNG</name>
<evidence type="ECO:0000313" key="2">
    <source>
        <dbReference type="Proteomes" id="UP001151516"/>
    </source>
</evidence>
<protein>
    <submittedName>
        <fullName evidence="1">Uncharacterized protein</fullName>
    </submittedName>
</protein>
<sequence>MGAVDISQASPYFRVKRGTMTLFIGAKATSSIHSVKLKVLAAMKDHYNDSAYNGLDAGHIRLLVQRESAAAGTSNSHHTLEPDTVNIKDAELADDQAIYLTLRCADGTWEEPSIADYDADTHDMAI</sequence>
<accession>A0A9W8GJ85</accession>
<gene>
    <name evidence="1" type="ORF">IWW39_004590</name>
</gene>
<organism evidence="1 2">
    <name type="scientific">Coemansia spiralis</name>
    <dbReference type="NCBI Taxonomy" id="417178"/>
    <lineage>
        <taxon>Eukaryota</taxon>
        <taxon>Fungi</taxon>
        <taxon>Fungi incertae sedis</taxon>
        <taxon>Zoopagomycota</taxon>
        <taxon>Kickxellomycotina</taxon>
        <taxon>Kickxellomycetes</taxon>
        <taxon>Kickxellales</taxon>
        <taxon>Kickxellaceae</taxon>
        <taxon>Coemansia</taxon>
    </lineage>
</organism>
<evidence type="ECO:0000313" key="1">
    <source>
        <dbReference type="EMBL" id="KAJ2684948.1"/>
    </source>
</evidence>
<keyword evidence="2" id="KW-1185">Reference proteome</keyword>